<evidence type="ECO:0000259" key="4">
    <source>
        <dbReference type="Pfam" id="PF01979"/>
    </source>
</evidence>
<dbReference type="GO" id="GO:0046872">
    <property type="term" value="F:metal ion binding"/>
    <property type="evidence" value="ECO:0007669"/>
    <property type="project" value="UniProtKB-KW"/>
</dbReference>
<keyword evidence="2" id="KW-0479">Metal-binding</keyword>
<evidence type="ECO:0000256" key="3">
    <source>
        <dbReference type="ARBA" id="ARBA00022801"/>
    </source>
</evidence>
<name>A0AAV4JBG6_9GAST</name>
<dbReference type="PANTHER" id="PTHR43668:SF4">
    <property type="entry name" value="ALLANTOINASE"/>
    <property type="match status" value="1"/>
</dbReference>
<keyword evidence="3" id="KW-0378">Hydrolase</keyword>
<dbReference type="CDD" id="cd01318">
    <property type="entry name" value="DHOase_IIb"/>
    <property type="match status" value="1"/>
</dbReference>
<dbReference type="InterPro" id="IPR050138">
    <property type="entry name" value="DHOase/Allantoinase_Hydrolase"/>
</dbReference>
<evidence type="ECO:0000256" key="2">
    <source>
        <dbReference type="ARBA" id="ARBA00022723"/>
    </source>
</evidence>
<dbReference type="Pfam" id="PF01979">
    <property type="entry name" value="Amidohydro_1"/>
    <property type="match status" value="1"/>
</dbReference>
<dbReference type="Proteomes" id="UP000762676">
    <property type="component" value="Unassembled WGS sequence"/>
</dbReference>
<protein>
    <submittedName>
        <fullName evidence="5">Dihydroorotase</fullName>
    </submittedName>
</protein>
<comment type="cofactor">
    <cofactor evidence="1">
        <name>Zn(2+)</name>
        <dbReference type="ChEBI" id="CHEBI:29105"/>
    </cofactor>
</comment>
<dbReference type="AlphaFoldDB" id="A0AAV4JBG6"/>
<dbReference type="NCBIfam" id="NF006688">
    <property type="entry name" value="PRK09236.1"/>
    <property type="match status" value="1"/>
</dbReference>
<dbReference type="InterPro" id="IPR006680">
    <property type="entry name" value="Amidohydro-rel"/>
</dbReference>
<dbReference type="PROSITE" id="PS00483">
    <property type="entry name" value="DIHYDROOROTASE_2"/>
    <property type="match status" value="1"/>
</dbReference>
<evidence type="ECO:0000256" key="1">
    <source>
        <dbReference type="ARBA" id="ARBA00001947"/>
    </source>
</evidence>
<dbReference type="Gene3D" id="2.30.40.10">
    <property type="entry name" value="Urease, subunit C, domain 1"/>
    <property type="match status" value="1"/>
</dbReference>
<proteinExistence type="predicted"/>
<reference evidence="5 6" key="1">
    <citation type="journal article" date="2021" name="Elife">
        <title>Chloroplast acquisition without the gene transfer in kleptoplastic sea slugs, Plakobranchus ocellatus.</title>
        <authorList>
            <person name="Maeda T."/>
            <person name="Takahashi S."/>
            <person name="Yoshida T."/>
            <person name="Shimamura S."/>
            <person name="Takaki Y."/>
            <person name="Nagai Y."/>
            <person name="Toyoda A."/>
            <person name="Suzuki Y."/>
            <person name="Arimoto A."/>
            <person name="Ishii H."/>
            <person name="Satoh N."/>
            <person name="Nishiyama T."/>
            <person name="Hasebe M."/>
            <person name="Maruyama T."/>
            <person name="Minagawa J."/>
            <person name="Obokata J."/>
            <person name="Shigenobu S."/>
        </authorList>
    </citation>
    <scope>NUCLEOTIDE SEQUENCE [LARGE SCALE GENOMIC DNA]</scope>
</reference>
<dbReference type="GO" id="GO:0005737">
    <property type="term" value="C:cytoplasm"/>
    <property type="evidence" value="ECO:0007669"/>
    <property type="project" value="TreeGrafter"/>
</dbReference>
<dbReference type="InterPro" id="IPR032466">
    <property type="entry name" value="Metal_Hydrolase"/>
</dbReference>
<organism evidence="5 6">
    <name type="scientific">Elysia marginata</name>
    <dbReference type="NCBI Taxonomy" id="1093978"/>
    <lineage>
        <taxon>Eukaryota</taxon>
        <taxon>Metazoa</taxon>
        <taxon>Spiralia</taxon>
        <taxon>Lophotrochozoa</taxon>
        <taxon>Mollusca</taxon>
        <taxon>Gastropoda</taxon>
        <taxon>Heterobranchia</taxon>
        <taxon>Euthyneura</taxon>
        <taxon>Panpulmonata</taxon>
        <taxon>Sacoglossa</taxon>
        <taxon>Placobranchoidea</taxon>
        <taxon>Plakobranchidae</taxon>
        <taxon>Elysia</taxon>
    </lineage>
</organism>
<dbReference type="GO" id="GO:0004038">
    <property type="term" value="F:allantoinase activity"/>
    <property type="evidence" value="ECO:0007669"/>
    <property type="project" value="TreeGrafter"/>
</dbReference>
<evidence type="ECO:0000313" key="5">
    <source>
        <dbReference type="EMBL" id="GFS19288.1"/>
    </source>
</evidence>
<gene>
    <name evidence="5" type="ORF">ElyMa_006869400</name>
</gene>
<dbReference type="EMBL" id="BMAT01013746">
    <property type="protein sequence ID" value="GFS19288.1"/>
    <property type="molecule type" value="Genomic_DNA"/>
</dbReference>
<dbReference type="SUPFAM" id="SSF51338">
    <property type="entry name" value="Composite domain of metallo-dependent hydrolases"/>
    <property type="match status" value="1"/>
</dbReference>
<sequence>MAYIIKNAKVVNEGAILDADIQIKNDRIHRIGNDISEKNAEYIDAKGQFLLPGVIDDQVHFREPGLTHKASIASESKAALAGGITTFIEQPNTIPLTTSIERLEEKFRIAKKTSFANYSFMLGGTNNNLEEIKKLSPLSCAGIKIFLGSSTGNMLINDEKAIGSIFSSTNLVISSHCEDEMRIRNNLEFYKSKFGNNIPMRYHYKIRDTEACFLSSSRAIKIAKKTGARLHIFHVSTGKEINLFDNTTPLKQKKITAEACVHHLWFSKKDYTTKGSLIKWNPSIKTKKDRKALRKAILEDKIDIIASDHAPHTLAEKSNSYLNCPSGGPLVQHALLVMLELFLKGKITITKVVEKMCHNPSILFQIKDRGFIREGYFADLVLVDLQDSQKVSKGNLLYKCGWSPFEGEVFQSKVTHTFVNGKLMFSKGKVSSDIFSKRLEFNRG</sequence>
<keyword evidence="6" id="KW-1185">Reference proteome</keyword>
<feature type="domain" description="Amidohydrolase-related" evidence="4">
    <location>
        <begin position="49"/>
        <end position="423"/>
    </location>
</feature>
<dbReference type="InterPro" id="IPR011059">
    <property type="entry name" value="Metal-dep_hydrolase_composite"/>
</dbReference>
<dbReference type="GO" id="GO:0006145">
    <property type="term" value="P:purine nucleobase catabolic process"/>
    <property type="evidence" value="ECO:0007669"/>
    <property type="project" value="TreeGrafter"/>
</dbReference>
<evidence type="ECO:0000313" key="6">
    <source>
        <dbReference type="Proteomes" id="UP000762676"/>
    </source>
</evidence>
<dbReference type="SUPFAM" id="SSF51556">
    <property type="entry name" value="Metallo-dependent hydrolases"/>
    <property type="match status" value="1"/>
</dbReference>
<comment type="caution">
    <text evidence="5">The sequence shown here is derived from an EMBL/GenBank/DDBJ whole genome shotgun (WGS) entry which is preliminary data.</text>
</comment>
<dbReference type="PANTHER" id="PTHR43668">
    <property type="entry name" value="ALLANTOINASE"/>
    <property type="match status" value="1"/>
</dbReference>
<dbReference type="Gene3D" id="3.20.20.140">
    <property type="entry name" value="Metal-dependent hydrolases"/>
    <property type="match status" value="1"/>
</dbReference>
<accession>A0AAV4JBG6</accession>
<dbReference type="InterPro" id="IPR002195">
    <property type="entry name" value="Dihydroorotase_CS"/>
</dbReference>
<dbReference type="NCBIfam" id="TIGR00857">
    <property type="entry name" value="pyrC_multi"/>
    <property type="match status" value="1"/>
</dbReference>